<keyword evidence="1" id="KW-1133">Transmembrane helix</keyword>
<dbReference type="Proteomes" id="UP001165302">
    <property type="component" value="Unassembled WGS sequence"/>
</dbReference>
<gene>
    <name evidence="2" type="ORF">IPZ78_06580</name>
</gene>
<dbReference type="RefSeq" id="WP_225552205.1">
    <property type="nucleotide sequence ID" value="NZ_JADEYP010000009.1"/>
</dbReference>
<proteinExistence type="predicted"/>
<evidence type="ECO:0000313" key="3">
    <source>
        <dbReference type="Proteomes" id="UP001165302"/>
    </source>
</evidence>
<name>A0ABS7Z5G8_9SPHI</name>
<dbReference type="EMBL" id="JADEYP010000009">
    <property type="protein sequence ID" value="MCA5004817.1"/>
    <property type="molecule type" value="Genomic_DNA"/>
</dbReference>
<protein>
    <recommendedName>
        <fullName evidence="4">Carboxypeptidase-like regulatory domain-containing protein</fullName>
    </recommendedName>
</protein>
<keyword evidence="1" id="KW-0812">Transmembrane</keyword>
<feature type="transmembrane region" description="Helical" evidence="1">
    <location>
        <begin position="71"/>
        <end position="90"/>
    </location>
</feature>
<comment type="caution">
    <text evidence="2">The sequence shown here is derived from an EMBL/GenBank/DDBJ whole genome shotgun (WGS) entry which is preliminary data.</text>
</comment>
<keyword evidence="3" id="KW-1185">Reference proteome</keyword>
<keyword evidence="1" id="KW-0472">Membrane</keyword>
<reference evidence="2" key="1">
    <citation type="submission" date="2020-10" db="EMBL/GenBank/DDBJ databases">
        <authorList>
            <person name="Lu T."/>
            <person name="Wang Q."/>
            <person name="Han X."/>
        </authorList>
    </citation>
    <scope>NUCLEOTIDE SEQUENCE</scope>
    <source>
        <strain evidence="2">WQ 366</strain>
    </source>
</reference>
<accession>A0ABS7Z5G8</accession>
<organism evidence="2 3">
    <name type="scientific">Sphingobacterium bovistauri</name>
    <dbReference type="NCBI Taxonomy" id="2781959"/>
    <lineage>
        <taxon>Bacteria</taxon>
        <taxon>Pseudomonadati</taxon>
        <taxon>Bacteroidota</taxon>
        <taxon>Sphingobacteriia</taxon>
        <taxon>Sphingobacteriales</taxon>
        <taxon>Sphingobacteriaceae</taxon>
        <taxon>Sphingobacterium</taxon>
    </lineage>
</organism>
<evidence type="ECO:0000313" key="2">
    <source>
        <dbReference type="EMBL" id="MCA5004817.1"/>
    </source>
</evidence>
<sequence length="223" mass="25808">MKINIPNPCREKYDSMSPTDLGRMCKVCNTEVVDFTNWKTKDIVNYIQKSNQKVCGKLKPSLLEKNYSIRGINWLAINATLLLFGSWITIKAEHKLNSKLIYESNDNQIQIHNAVNDSIQFIFKDTKGKNIPGVILKNIQTNEIFTSDINGIVILPSFNYEKNILKASCNGYQFENIQANKKTKKMNIVLRDEDFTVGSVEFNYPLKHRIKRFFNIFSIKDEE</sequence>
<evidence type="ECO:0000256" key="1">
    <source>
        <dbReference type="SAM" id="Phobius"/>
    </source>
</evidence>
<evidence type="ECO:0008006" key="4">
    <source>
        <dbReference type="Google" id="ProtNLM"/>
    </source>
</evidence>